<feature type="transmembrane region" description="Helical" evidence="1">
    <location>
        <begin position="75"/>
        <end position="93"/>
    </location>
</feature>
<dbReference type="InterPro" id="IPR016064">
    <property type="entry name" value="NAD/diacylglycerol_kinase_sf"/>
</dbReference>
<protein>
    <submittedName>
        <fullName evidence="3">Diacylglycerol kinase family enzyme</fullName>
    </submittedName>
</protein>
<name>A0A1H4SNB2_9NOCA</name>
<feature type="transmembrane region" description="Helical" evidence="1">
    <location>
        <begin position="21"/>
        <end position="40"/>
    </location>
</feature>
<keyword evidence="3" id="KW-0418">Kinase</keyword>
<feature type="domain" description="DAGKc" evidence="2">
    <location>
        <begin position="134"/>
        <end position="263"/>
    </location>
</feature>
<dbReference type="Pfam" id="PF00781">
    <property type="entry name" value="DAGK_cat"/>
    <property type="match status" value="1"/>
</dbReference>
<dbReference type="Proteomes" id="UP000183561">
    <property type="component" value="Unassembled WGS sequence"/>
</dbReference>
<evidence type="ECO:0000313" key="4">
    <source>
        <dbReference type="Proteomes" id="UP000183561"/>
    </source>
</evidence>
<evidence type="ECO:0000259" key="2">
    <source>
        <dbReference type="PROSITE" id="PS50146"/>
    </source>
</evidence>
<accession>A0A1H4SNB2</accession>
<dbReference type="InterPro" id="IPR001206">
    <property type="entry name" value="Diacylglycerol_kinase_cat_dom"/>
</dbReference>
<organism evidence="3 4">
    <name type="scientific">Rhodococcus koreensis</name>
    <dbReference type="NCBI Taxonomy" id="99653"/>
    <lineage>
        <taxon>Bacteria</taxon>
        <taxon>Bacillati</taxon>
        <taxon>Actinomycetota</taxon>
        <taxon>Actinomycetes</taxon>
        <taxon>Mycobacteriales</taxon>
        <taxon>Nocardiaceae</taxon>
        <taxon>Rhodococcus</taxon>
    </lineage>
</organism>
<feature type="transmembrane region" description="Helical" evidence="1">
    <location>
        <begin position="99"/>
        <end position="119"/>
    </location>
</feature>
<proteinExistence type="predicted"/>
<keyword evidence="1" id="KW-0812">Transmembrane</keyword>
<sequence length="447" mass="47524">MALHERDSAESADPASGRRRWLARAAYLAIFASVAVLLVFAGLHTLTLLIVAVGAAVVEVAALFWFLTSRGALRWVSLVVLILTPIVVLWLLVSARLLWVVLLAAALAALAVVCARAALGRDRSDWVMPEHPAVPPKRAFLVMNPHSGGGKVGKFDLKKRAEALGAEVALLEGPGTVDVEALARDAVARGADLLGVAGGDGTQALVAGIAAEHDLPFLVISAGTRNHFALDLGLDREDPSRCLDALTDGIELRIDLGKVGERTFVNNASFGAYAEVVQSPAYRDDKTGTTLRMLPDLIEGQRGARLLARLGDRKVEGPQAVLVSNGPYEIYDLAGLGRRPRLDRGTLGVVTISVSSTRQAVALLRRARQEGLIQHSGREVVITADAPSIPAGIDGEALVIPTPVRCTVTPGALRVRVPRNRPGVRPPTRPVDWVRLRRLAFGGSNSA</sequence>
<dbReference type="OrthoDB" id="3208200at2"/>
<keyword evidence="3" id="KW-0808">Transferase</keyword>
<keyword evidence="4" id="KW-1185">Reference proteome</keyword>
<dbReference type="AlphaFoldDB" id="A0A1H4SNB2"/>
<dbReference type="PROSITE" id="PS50146">
    <property type="entry name" value="DAGK"/>
    <property type="match status" value="1"/>
</dbReference>
<reference evidence="4" key="1">
    <citation type="submission" date="2016-10" db="EMBL/GenBank/DDBJ databases">
        <authorList>
            <person name="Varghese N."/>
            <person name="Submissions S."/>
        </authorList>
    </citation>
    <scope>NUCLEOTIDE SEQUENCE [LARGE SCALE GENOMIC DNA]</scope>
    <source>
        <strain evidence="4">DSM 44498</strain>
    </source>
</reference>
<keyword evidence="1" id="KW-0472">Membrane</keyword>
<gene>
    <name evidence="3" type="ORF">SAMN04490239_4163</name>
</gene>
<dbReference type="SUPFAM" id="SSF111331">
    <property type="entry name" value="NAD kinase/diacylglycerol kinase-like"/>
    <property type="match status" value="1"/>
</dbReference>
<feature type="transmembrane region" description="Helical" evidence="1">
    <location>
        <begin position="46"/>
        <end position="68"/>
    </location>
</feature>
<dbReference type="GO" id="GO:0016301">
    <property type="term" value="F:kinase activity"/>
    <property type="evidence" value="ECO:0007669"/>
    <property type="project" value="UniProtKB-KW"/>
</dbReference>
<dbReference type="InterPro" id="IPR017438">
    <property type="entry name" value="ATP-NAD_kinase_N"/>
</dbReference>
<evidence type="ECO:0000313" key="3">
    <source>
        <dbReference type="EMBL" id="SEC45735.1"/>
    </source>
</evidence>
<dbReference type="RefSeq" id="WP_072943159.1">
    <property type="nucleotide sequence ID" value="NZ_FNSV01000005.1"/>
</dbReference>
<dbReference type="EMBL" id="FNSV01000005">
    <property type="protein sequence ID" value="SEC45735.1"/>
    <property type="molecule type" value="Genomic_DNA"/>
</dbReference>
<keyword evidence="1" id="KW-1133">Transmembrane helix</keyword>
<evidence type="ECO:0000256" key="1">
    <source>
        <dbReference type="SAM" id="Phobius"/>
    </source>
</evidence>
<dbReference type="Gene3D" id="2.60.200.40">
    <property type="match status" value="1"/>
</dbReference>
<dbReference type="Gene3D" id="3.40.50.10330">
    <property type="entry name" value="Probable inorganic polyphosphate/atp-NAD kinase, domain 1"/>
    <property type="match status" value="1"/>
</dbReference>